<sequence>MKYCPTCGAENNEQSRFCEQCGYAFETVENTPKRNQGTNLQKNPEPSNQTPNPKGGFPKWLMVLGGVVILAVVVGVGLALAGSSNDEATTPSSTAATLNSTSSSNKIDTSKYDKLIAEAKELTINGEYKKSNLKLSQISASDLGRSEFAEIADEVDELQEKNDDGLKQEDQTTDSSQKAKDSAKSSSGSAFSGDYAKWANTYYFYYSQSSQKQGSLTIGANGSVTQKNVNGTQYFGQATITSASGDVLSYETNDQYPSDMPDTKMINPNVRITVTWDAGSTQTYYGYVSYSSRLALTDGVTKNDGVNEVWIS</sequence>
<feature type="region of interest" description="Disordered" evidence="1">
    <location>
        <begin position="83"/>
        <end position="106"/>
    </location>
</feature>
<reference evidence="4 5" key="1">
    <citation type="submission" date="2014-12" db="EMBL/GenBank/DDBJ databases">
        <title>Draft genome sequences of 29 type strains of Enterococci.</title>
        <authorList>
            <person name="Zhong Z."/>
            <person name="Sun Z."/>
            <person name="Liu W."/>
            <person name="Zhang W."/>
            <person name="Zhang H."/>
        </authorList>
    </citation>
    <scope>NUCLEOTIDE SEQUENCE [LARGE SCALE GENOMIC DNA]</scope>
    <source>
        <strain evidence="4 5">DSM 17122</strain>
    </source>
</reference>
<feature type="compositionally biased region" description="Basic and acidic residues" evidence="1">
    <location>
        <begin position="160"/>
        <end position="170"/>
    </location>
</feature>
<evidence type="ECO:0000256" key="2">
    <source>
        <dbReference type="SAM" id="Phobius"/>
    </source>
</evidence>
<feature type="domain" description="Zinc-ribbon" evidence="3">
    <location>
        <begin position="3"/>
        <end position="24"/>
    </location>
</feature>
<evidence type="ECO:0000256" key="1">
    <source>
        <dbReference type="SAM" id="MobiDB-lite"/>
    </source>
</evidence>
<dbReference type="EMBL" id="JXKQ01000001">
    <property type="protein sequence ID" value="OJG47060.1"/>
    <property type="molecule type" value="Genomic_DNA"/>
</dbReference>
<name>A0A1L8TS00_9ENTE</name>
<gene>
    <name evidence="4" type="ORF">RV04_GL000307</name>
</gene>
<dbReference type="Pfam" id="PF13240">
    <property type="entry name" value="Zn_Ribbon_1"/>
    <property type="match status" value="1"/>
</dbReference>
<keyword evidence="2" id="KW-0472">Membrane</keyword>
<keyword evidence="2" id="KW-0812">Transmembrane</keyword>
<evidence type="ECO:0000313" key="4">
    <source>
        <dbReference type="EMBL" id="OJG47060.1"/>
    </source>
</evidence>
<proteinExistence type="predicted"/>
<feature type="transmembrane region" description="Helical" evidence="2">
    <location>
        <begin position="60"/>
        <end position="82"/>
    </location>
</feature>
<feature type="compositionally biased region" description="Polar residues" evidence="1">
    <location>
        <begin position="32"/>
        <end position="52"/>
    </location>
</feature>
<evidence type="ECO:0000259" key="3">
    <source>
        <dbReference type="Pfam" id="PF13240"/>
    </source>
</evidence>
<dbReference type="Proteomes" id="UP000182077">
    <property type="component" value="Unassembled WGS sequence"/>
</dbReference>
<keyword evidence="5" id="KW-1185">Reference proteome</keyword>
<dbReference type="RefSeq" id="WP_071856712.1">
    <property type="nucleotide sequence ID" value="NZ_JBHSHK010000005.1"/>
</dbReference>
<dbReference type="OrthoDB" id="2328134at2"/>
<dbReference type="STRING" id="249189.RV04_GL000307"/>
<evidence type="ECO:0000313" key="5">
    <source>
        <dbReference type="Proteomes" id="UP000182077"/>
    </source>
</evidence>
<dbReference type="AlphaFoldDB" id="A0A1L8TS00"/>
<protein>
    <recommendedName>
        <fullName evidence="3">Zinc-ribbon domain-containing protein</fullName>
    </recommendedName>
</protein>
<keyword evidence="2" id="KW-1133">Transmembrane helix</keyword>
<accession>A0A1L8TS00</accession>
<feature type="region of interest" description="Disordered" evidence="1">
    <location>
        <begin position="160"/>
        <end position="190"/>
    </location>
</feature>
<feature type="region of interest" description="Disordered" evidence="1">
    <location>
        <begin position="32"/>
        <end position="54"/>
    </location>
</feature>
<organism evidence="4 5">
    <name type="scientific">Enterococcus hermanniensis</name>
    <dbReference type="NCBI Taxonomy" id="249189"/>
    <lineage>
        <taxon>Bacteria</taxon>
        <taxon>Bacillati</taxon>
        <taxon>Bacillota</taxon>
        <taxon>Bacilli</taxon>
        <taxon>Lactobacillales</taxon>
        <taxon>Enterococcaceae</taxon>
        <taxon>Enterococcus</taxon>
    </lineage>
</organism>
<feature type="compositionally biased region" description="Low complexity" evidence="1">
    <location>
        <begin position="83"/>
        <end position="104"/>
    </location>
</feature>
<comment type="caution">
    <text evidence="4">The sequence shown here is derived from an EMBL/GenBank/DDBJ whole genome shotgun (WGS) entry which is preliminary data.</text>
</comment>
<dbReference type="InterPro" id="IPR026870">
    <property type="entry name" value="Zinc_ribbon_dom"/>
</dbReference>